<proteinExistence type="predicted"/>
<feature type="compositionally biased region" description="Polar residues" evidence="2">
    <location>
        <begin position="116"/>
        <end position="125"/>
    </location>
</feature>
<keyword evidence="5" id="KW-1185">Reference proteome</keyword>
<feature type="region of interest" description="Disordered" evidence="2">
    <location>
        <begin position="210"/>
        <end position="242"/>
    </location>
</feature>
<dbReference type="GO" id="GO:0005886">
    <property type="term" value="C:plasma membrane"/>
    <property type="evidence" value="ECO:0007669"/>
    <property type="project" value="TreeGrafter"/>
</dbReference>
<dbReference type="InterPro" id="IPR036691">
    <property type="entry name" value="Endo/exonu/phosph_ase_sf"/>
</dbReference>
<protein>
    <recommendedName>
        <fullName evidence="1">Endonuclease/exonuclease/phosphatase family domain-containing protein 1</fullName>
    </recommendedName>
</protein>
<sequence>MGGCNSLCIPTKNPNLCRENHASLPKLRSSKRHYNTTYSHAEVLHSPDSININTASEEELMTLPGINRATAKNIVEYRQQIGSFKQVEDLAVVFGVGATKLESLRTEICVAKPKQSKSSSPNGSLNGVEPTAAKSKPLSHKRVNVNTSNVFQLMKVKGIGLIMAQNIVAYRDKKGQFRAIDDLLKVKGIGPAILSIIRLELCLDDQLDQQSNSADSGIGPPSAHPPAAVSLRSPDSTSTTSDHVSQLVAMCGPLTESSNRPDVTPFDFKMDGRKVVRIASWNIQQLTDDKVNNPGVKEVVCMTILENGFGLIAFQEVAKKDALQKICDELNNPTLPSVSKWRGARGHWEVRVSATPTGRMFQGVEYNGFLYDTEQDITLLSASLIESSGAEGNEKAFVRKPYVGHFKLHTVDMTVCSVHLKAAGLKNEDLDDSKLEVTTVLKIAKAVEKKLENEKDVIVLGDFNMSPDSQEFDAFRTTGYTNMIPSDLFTNISSRNMSGSQPYDNMWASRQSQQIYTGRHGVIREGLTSPWIPDGWSWGGVVSDHCPIWVEYFVDKDLDSGTAGELEGIVLTAAPSLPNEP</sequence>
<dbReference type="Gene3D" id="1.10.150.320">
    <property type="entry name" value="Photosystem II 12 kDa extrinsic protein"/>
    <property type="match status" value="2"/>
</dbReference>
<feature type="domain" description="Helix-hairpin-helix DNA-binding motif class 1" evidence="3">
    <location>
        <begin position="151"/>
        <end position="170"/>
    </location>
</feature>
<dbReference type="InterPro" id="IPR003583">
    <property type="entry name" value="Hlx-hairpin-Hlx_DNA-bd_motif"/>
</dbReference>
<comment type="caution">
    <text evidence="4">The sequence shown here is derived from an EMBL/GenBank/DDBJ whole genome shotgun (WGS) entry which is preliminary data.</text>
</comment>
<dbReference type="EMBL" id="VXIV02002689">
    <property type="protein sequence ID" value="KAF6023609.1"/>
    <property type="molecule type" value="Genomic_DNA"/>
</dbReference>
<feature type="domain" description="Helix-hairpin-helix DNA-binding motif class 1" evidence="3">
    <location>
        <begin position="58"/>
        <end position="77"/>
    </location>
</feature>
<feature type="domain" description="Helix-hairpin-helix DNA-binding motif class 1" evidence="3">
    <location>
        <begin position="181"/>
        <end position="200"/>
    </location>
</feature>
<gene>
    <name evidence="4" type="ORF">EB796_018079</name>
</gene>
<evidence type="ECO:0000313" key="5">
    <source>
        <dbReference type="Proteomes" id="UP000593567"/>
    </source>
</evidence>
<dbReference type="CDD" id="cd10283">
    <property type="entry name" value="MnuA_DNase1-like"/>
    <property type="match status" value="1"/>
</dbReference>
<dbReference type="SMART" id="SM00278">
    <property type="entry name" value="HhH1"/>
    <property type="match status" value="3"/>
</dbReference>
<accession>A0A7J7JBH4</accession>
<reference evidence="4" key="1">
    <citation type="submission" date="2020-06" db="EMBL/GenBank/DDBJ databases">
        <title>Draft genome of Bugula neritina, a colonial animal packing powerful symbionts and potential medicines.</title>
        <authorList>
            <person name="Rayko M."/>
        </authorList>
    </citation>
    <scope>NUCLEOTIDE SEQUENCE [LARGE SCALE GENOMIC DNA]</scope>
    <source>
        <strain evidence="4">Kwan_BN1</strain>
    </source>
</reference>
<dbReference type="AlphaFoldDB" id="A0A7J7JBH4"/>
<dbReference type="InterPro" id="IPR051675">
    <property type="entry name" value="Endo/Exo/Phosphatase_dom_1"/>
</dbReference>
<evidence type="ECO:0000313" key="4">
    <source>
        <dbReference type="EMBL" id="KAF6023609.1"/>
    </source>
</evidence>
<dbReference type="GO" id="GO:0006281">
    <property type="term" value="P:DNA repair"/>
    <property type="evidence" value="ECO:0007669"/>
    <property type="project" value="InterPro"/>
</dbReference>
<name>A0A7J7JBH4_BUGNE</name>
<evidence type="ECO:0000256" key="1">
    <source>
        <dbReference type="ARBA" id="ARBA00015260"/>
    </source>
</evidence>
<dbReference type="Gene3D" id="3.60.10.10">
    <property type="entry name" value="Endonuclease/exonuclease/phosphatase"/>
    <property type="match status" value="1"/>
</dbReference>
<organism evidence="4 5">
    <name type="scientific">Bugula neritina</name>
    <name type="common">Brown bryozoan</name>
    <name type="synonym">Sertularia neritina</name>
    <dbReference type="NCBI Taxonomy" id="10212"/>
    <lineage>
        <taxon>Eukaryota</taxon>
        <taxon>Metazoa</taxon>
        <taxon>Spiralia</taxon>
        <taxon>Lophotrochozoa</taxon>
        <taxon>Bryozoa</taxon>
        <taxon>Gymnolaemata</taxon>
        <taxon>Cheilostomatida</taxon>
        <taxon>Flustrina</taxon>
        <taxon>Buguloidea</taxon>
        <taxon>Bugulidae</taxon>
        <taxon>Bugula</taxon>
    </lineage>
</organism>
<feature type="region of interest" description="Disordered" evidence="2">
    <location>
        <begin position="113"/>
        <end position="139"/>
    </location>
</feature>
<dbReference type="PANTHER" id="PTHR21180">
    <property type="entry name" value="ENDONUCLEASE/EXONUCLEASE/PHOSPHATASE FAMILY DOMAIN-CONTAINING PROTEIN 1"/>
    <property type="match status" value="1"/>
</dbReference>
<feature type="compositionally biased region" description="Polar residues" evidence="2">
    <location>
        <begin position="233"/>
        <end position="242"/>
    </location>
</feature>
<dbReference type="GO" id="GO:0003677">
    <property type="term" value="F:DNA binding"/>
    <property type="evidence" value="ECO:0007669"/>
    <property type="project" value="InterPro"/>
</dbReference>
<evidence type="ECO:0000259" key="3">
    <source>
        <dbReference type="SMART" id="SM00278"/>
    </source>
</evidence>
<dbReference type="Pfam" id="PF12836">
    <property type="entry name" value="HHH_3"/>
    <property type="match status" value="2"/>
</dbReference>
<dbReference type="SUPFAM" id="SSF56219">
    <property type="entry name" value="DNase I-like"/>
    <property type="match status" value="1"/>
</dbReference>
<dbReference type="Proteomes" id="UP000593567">
    <property type="component" value="Unassembled WGS sequence"/>
</dbReference>
<dbReference type="SUPFAM" id="SSF47781">
    <property type="entry name" value="RuvA domain 2-like"/>
    <property type="match status" value="2"/>
</dbReference>
<dbReference type="InterPro" id="IPR010994">
    <property type="entry name" value="RuvA_2-like"/>
</dbReference>
<dbReference type="PANTHER" id="PTHR21180:SF32">
    <property type="entry name" value="ENDONUCLEASE_EXONUCLEASE_PHOSPHATASE FAMILY DOMAIN-CONTAINING PROTEIN 1"/>
    <property type="match status" value="1"/>
</dbReference>
<dbReference type="OrthoDB" id="6237065at2759"/>
<evidence type="ECO:0000256" key="2">
    <source>
        <dbReference type="SAM" id="MobiDB-lite"/>
    </source>
</evidence>